<sequence length="636" mass="68305">MAGVGRWLWRVLWGLGLAAVGALAVAWLTDRKLVWLAGMVGAVTGGFAPTVFDWLKERAVTREALGELEELAGPVGGPAGLLDPRRQVVEFVGRDDELTGLIAWCEDVLAGRVRLLTGPGGMGKTRLSVQLCVRMAEVGWRCVRVADGAEDTALSALRAGVGGRVLLVVDYAETRVGLSALLRQVAADTGTVRVLLLARSAGEWWDRLKATEPQVRTLIAGDAVRMELGAVLDAHLSDAQVVERAVPRFAAALGVEHPVRAQVEDEGHRARVLDLHAAALVAVLRALQAQQQGQPAPGVVRVRLADVLGELLGHEERYWLGSAQRAGLLDGPHAMTPAVLRQIVAAGCLLGAATKDEALRLLERVPDAVATPRVTAWLRELYPPATSPQGTGEWLGSLQPDRLAEHHTIAELSAAPDLAEACLTDLDDRQALRAITLLGRASVDLPEAAPLLERLLGLVERIVADLPADLPLLTAIANAIPYPSLVLAETDVAITRRILDTLSDRPTPERAYWLDTLGVTLSQTGRPAPALPVTQEAVAIYRELAESRPDRHRSDLARSLSNLGVRFSALGRPADALPVAQEAVTIYRELAEAYPDRHRPDFATSLSNLGITLSELGRPDEAENARLEAEALRRDS</sequence>
<organism evidence="3 4">
    <name type="scientific">Thermomonospora echinospora</name>
    <dbReference type="NCBI Taxonomy" id="1992"/>
    <lineage>
        <taxon>Bacteria</taxon>
        <taxon>Bacillati</taxon>
        <taxon>Actinomycetota</taxon>
        <taxon>Actinomycetes</taxon>
        <taxon>Streptosporangiales</taxon>
        <taxon>Thermomonosporaceae</taxon>
        <taxon>Thermomonospora</taxon>
    </lineage>
</organism>
<dbReference type="InterPro" id="IPR027417">
    <property type="entry name" value="P-loop_NTPase"/>
</dbReference>
<feature type="domain" description="Novel STAND NTPase 5" evidence="2">
    <location>
        <begin position="97"/>
        <end position="206"/>
    </location>
</feature>
<protein>
    <submittedName>
        <fullName evidence="3">Tetratricopeptide repeat-containing protein</fullName>
    </submittedName>
</protein>
<keyword evidence="1" id="KW-0472">Membrane</keyword>
<name>A0A1H5YT63_9ACTN</name>
<dbReference type="Gene3D" id="3.40.50.300">
    <property type="entry name" value="P-loop containing nucleotide triphosphate hydrolases"/>
    <property type="match status" value="1"/>
</dbReference>
<dbReference type="Pfam" id="PF13374">
    <property type="entry name" value="TPR_10"/>
    <property type="match status" value="3"/>
</dbReference>
<accession>A0A1H5YT63</accession>
<gene>
    <name evidence="3" type="ORF">SAMN04489712_104175</name>
</gene>
<dbReference type="Proteomes" id="UP000236723">
    <property type="component" value="Unassembled WGS sequence"/>
</dbReference>
<dbReference type="RefSeq" id="WP_103937641.1">
    <property type="nucleotide sequence ID" value="NZ_FNVO01000004.1"/>
</dbReference>
<keyword evidence="1" id="KW-1133">Transmembrane helix</keyword>
<dbReference type="AlphaFoldDB" id="A0A1H5YT63"/>
<dbReference type="InterPro" id="IPR057574">
    <property type="entry name" value="nSTAND_NTPase5_dom"/>
</dbReference>
<proteinExistence type="predicted"/>
<dbReference type="InterPro" id="IPR011990">
    <property type="entry name" value="TPR-like_helical_dom_sf"/>
</dbReference>
<keyword evidence="1" id="KW-0812">Transmembrane</keyword>
<dbReference type="Gene3D" id="1.25.40.10">
    <property type="entry name" value="Tetratricopeptide repeat domain"/>
    <property type="match status" value="1"/>
</dbReference>
<evidence type="ECO:0000313" key="4">
    <source>
        <dbReference type="Proteomes" id="UP000236723"/>
    </source>
</evidence>
<dbReference type="Pfam" id="PF25199">
    <property type="entry name" value="nSTAND_NTPase5"/>
    <property type="match status" value="1"/>
</dbReference>
<evidence type="ECO:0000313" key="3">
    <source>
        <dbReference type="EMBL" id="SEG27383.1"/>
    </source>
</evidence>
<keyword evidence="4" id="KW-1185">Reference proteome</keyword>
<reference evidence="4" key="1">
    <citation type="submission" date="2016-10" db="EMBL/GenBank/DDBJ databases">
        <authorList>
            <person name="Varghese N."/>
            <person name="Submissions S."/>
        </authorList>
    </citation>
    <scope>NUCLEOTIDE SEQUENCE [LARGE SCALE GENOMIC DNA]</scope>
    <source>
        <strain evidence="4">DSM 43163</strain>
    </source>
</reference>
<dbReference type="OrthoDB" id="3218567at2"/>
<dbReference type="SUPFAM" id="SSF52540">
    <property type="entry name" value="P-loop containing nucleoside triphosphate hydrolases"/>
    <property type="match status" value="1"/>
</dbReference>
<evidence type="ECO:0000256" key="1">
    <source>
        <dbReference type="SAM" id="Phobius"/>
    </source>
</evidence>
<evidence type="ECO:0000259" key="2">
    <source>
        <dbReference type="Pfam" id="PF25199"/>
    </source>
</evidence>
<feature type="transmembrane region" description="Helical" evidence="1">
    <location>
        <begin position="7"/>
        <end position="28"/>
    </location>
</feature>
<dbReference type="EMBL" id="FNVO01000004">
    <property type="protein sequence ID" value="SEG27383.1"/>
    <property type="molecule type" value="Genomic_DNA"/>
</dbReference>
<dbReference type="SUPFAM" id="SSF48452">
    <property type="entry name" value="TPR-like"/>
    <property type="match status" value="1"/>
</dbReference>